<keyword evidence="6 13" id="KW-0332">GMP biosynthesis</keyword>
<feature type="binding site" evidence="13">
    <location>
        <position position="245"/>
    </location>
    <ligand>
        <name>NAD(+)</name>
        <dbReference type="ChEBI" id="CHEBI:57540"/>
    </ligand>
</feature>
<dbReference type="UniPathway" id="UPA00601">
    <property type="reaction ID" value="UER00295"/>
</dbReference>
<comment type="function">
    <text evidence="13">Catalyzes the conversion of inosine 5'-phosphate (IMP) to xanthosine 5'-phosphate (XMP), the first committed and rate-limiting step in the de novo synthesis of guanine nucleotides, and therefore plays an important role in the regulation of cell growth.</text>
</comment>
<evidence type="ECO:0000256" key="8">
    <source>
        <dbReference type="ARBA" id="ARBA00022958"/>
    </source>
</evidence>
<reference evidence="23" key="1">
    <citation type="submission" date="2016-10" db="EMBL/GenBank/DDBJ databases">
        <authorList>
            <person name="Varghese N."/>
            <person name="Submissions S."/>
        </authorList>
    </citation>
    <scope>NUCLEOTIDE SEQUENCE [LARGE SCALE GENOMIC DNA]</scope>
    <source>
        <strain evidence="23">DSM 100420</strain>
    </source>
</reference>
<keyword evidence="7 13" id="KW-0658">Purine biosynthesis</keyword>
<dbReference type="InterPro" id="IPR046342">
    <property type="entry name" value="CBS_dom_sf"/>
</dbReference>
<evidence type="ECO:0000256" key="19">
    <source>
        <dbReference type="RuleBase" id="RU003927"/>
    </source>
</evidence>
<evidence type="ECO:0000313" key="23">
    <source>
        <dbReference type="Proteomes" id="UP000198914"/>
    </source>
</evidence>
<dbReference type="Proteomes" id="UP000198914">
    <property type="component" value="Unassembled WGS sequence"/>
</dbReference>
<comment type="caution">
    <text evidence="13">Lacks conserved residue(s) required for the propagation of feature annotation.</text>
</comment>
<feature type="binding site" evidence="13 15">
    <location>
        <begin position="356"/>
        <end position="357"/>
    </location>
    <ligand>
        <name>IMP</name>
        <dbReference type="ChEBI" id="CHEBI:58053"/>
    </ligand>
</feature>
<feature type="domain" description="CBS" evidence="21">
    <location>
        <begin position="91"/>
        <end position="147"/>
    </location>
</feature>
<dbReference type="GO" id="GO:0046872">
    <property type="term" value="F:metal ion binding"/>
    <property type="evidence" value="ECO:0007669"/>
    <property type="project" value="UniProtKB-UniRule"/>
</dbReference>
<dbReference type="OrthoDB" id="9805398at2"/>
<feature type="binding site" evidence="13 15">
    <location>
        <position position="300"/>
    </location>
    <ligand>
        <name>IMP</name>
        <dbReference type="ChEBI" id="CHEBI:58053"/>
    </ligand>
</feature>
<feature type="binding site" evidence="13 15">
    <location>
        <begin position="380"/>
        <end position="384"/>
    </location>
    <ligand>
        <name>IMP</name>
        <dbReference type="ChEBI" id="CHEBI:58053"/>
    </ligand>
</feature>
<evidence type="ECO:0000313" key="22">
    <source>
        <dbReference type="EMBL" id="SDY91878.1"/>
    </source>
</evidence>
<evidence type="ECO:0000256" key="1">
    <source>
        <dbReference type="ARBA" id="ARBA00001958"/>
    </source>
</evidence>
<dbReference type="STRING" id="1244108.SAMN05444004_10495"/>
<dbReference type="RefSeq" id="WP_092644032.1">
    <property type="nucleotide sequence ID" value="NZ_FNPX01000004.1"/>
</dbReference>
<dbReference type="AlphaFoldDB" id="A0A1H3NSV6"/>
<dbReference type="HAMAP" id="MF_01964">
    <property type="entry name" value="IMPDH"/>
    <property type="match status" value="1"/>
</dbReference>
<feature type="active site" description="Proton acceptor" evidence="13 14">
    <location>
        <position position="396"/>
    </location>
</feature>
<dbReference type="PROSITE" id="PS51371">
    <property type="entry name" value="CBS"/>
    <property type="match status" value="2"/>
</dbReference>
<feature type="binding site" description="in other chain" evidence="13 17">
    <location>
        <position position="297"/>
    </location>
    <ligand>
        <name>K(+)</name>
        <dbReference type="ChEBI" id="CHEBI:29103"/>
        <note>ligand shared between two tetrameric partners</note>
    </ligand>
</feature>
<evidence type="ECO:0000256" key="4">
    <source>
        <dbReference type="ARBA" id="ARBA00022723"/>
    </source>
</evidence>
<feature type="binding site" evidence="13 15">
    <location>
        <position position="410"/>
    </location>
    <ligand>
        <name>IMP</name>
        <dbReference type="ChEBI" id="CHEBI:58053"/>
    </ligand>
</feature>
<dbReference type="InterPro" id="IPR013785">
    <property type="entry name" value="Aldolase_TIM"/>
</dbReference>
<dbReference type="InterPro" id="IPR001093">
    <property type="entry name" value="IMP_DH_GMPRt"/>
</dbReference>
<dbReference type="CDD" id="cd00381">
    <property type="entry name" value="IMPDH"/>
    <property type="match status" value="1"/>
</dbReference>
<keyword evidence="10 13" id="KW-0520">NAD</keyword>
<evidence type="ECO:0000256" key="13">
    <source>
        <dbReference type="HAMAP-Rule" id="MF_01964"/>
    </source>
</evidence>
<comment type="subunit">
    <text evidence="3 13">Homotetramer.</text>
</comment>
<keyword evidence="23" id="KW-1185">Reference proteome</keyword>
<feature type="binding site" evidence="13 16">
    <location>
        <begin position="295"/>
        <end position="297"/>
    </location>
    <ligand>
        <name>NAD(+)</name>
        <dbReference type="ChEBI" id="CHEBI:57540"/>
    </ligand>
</feature>
<feature type="domain" description="CBS" evidence="21">
    <location>
        <begin position="150"/>
        <end position="208"/>
    </location>
</feature>
<evidence type="ECO:0000256" key="5">
    <source>
        <dbReference type="ARBA" id="ARBA00022737"/>
    </source>
</evidence>
<dbReference type="EC" id="1.1.1.205" evidence="13 20"/>
<evidence type="ECO:0000256" key="16">
    <source>
        <dbReference type="PIRSR" id="PIRSR000130-3"/>
    </source>
</evidence>
<feature type="binding site" description="in other chain" evidence="13 17">
    <location>
        <position position="299"/>
    </location>
    <ligand>
        <name>K(+)</name>
        <dbReference type="ChEBI" id="CHEBI:29103"/>
        <note>ligand shared between two tetrameric partners</note>
    </ligand>
</feature>
<evidence type="ECO:0000256" key="9">
    <source>
        <dbReference type="ARBA" id="ARBA00023002"/>
    </source>
</evidence>
<feature type="binding site" evidence="13">
    <location>
        <position position="465"/>
    </location>
    <ligand>
        <name>K(+)</name>
        <dbReference type="ChEBI" id="CHEBI:29103"/>
        <note>ligand shared between two tetrameric partners</note>
    </ligand>
</feature>
<dbReference type="FunFam" id="3.20.20.70:FF:000003">
    <property type="entry name" value="GMP reductase"/>
    <property type="match status" value="1"/>
</dbReference>
<evidence type="ECO:0000256" key="14">
    <source>
        <dbReference type="PIRSR" id="PIRSR000130-1"/>
    </source>
</evidence>
<evidence type="ECO:0000256" key="11">
    <source>
        <dbReference type="ARBA" id="ARBA00023122"/>
    </source>
</evidence>
<protein>
    <recommendedName>
        <fullName evidence="13 20">Inosine-5'-monophosphate dehydrogenase</fullName>
        <shortName evidence="13">IMP dehydrogenase</shortName>
        <shortName evidence="13">IMPD</shortName>
        <shortName evidence="13">IMPDH</shortName>
        <ecNumber evidence="13 20">1.1.1.205</ecNumber>
    </recommendedName>
</protein>
<evidence type="ECO:0000256" key="12">
    <source>
        <dbReference type="ARBA" id="ARBA00048028"/>
    </source>
</evidence>
<dbReference type="PANTHER" id="PTHR11911">
    <property type="entry name" value="INOSINE-5-MONOPHOSPHATE DEHYDROGENASE RELATED"/>
    <property type="match status" value="1"/>
</dbReference>
<keyword evidence="11 18" id="KW-0129">CBS domain</keyword>
<evidence type="ECO:0000256" key="20">
    <source>
        <dbReference type="RuleBase" id="RU003928"/>
    </source>
</evidence>
<sequence>MEIREALTFDDVLLVPGASQVLPGTADTRTQVTKSIALNIPLLSSAMDTVTESRMAIAMAQAGGMGVIHRNLDLDAQQREVRRVKRFESGVVYNPVTLRPDQTLADAKALQERYRVTGFPVTDENGRVLGIVTNRDMRFASDDRTPVSTMMTGDNLAILREPADLREARSMMHARRIEKLLIVNEKGHLTGLLTIKDIEQAVLNPQACKDHLGRLRVAAATTVGDAGFERSEALIEAGCDLIVVDTAHGHSEGVGLAVDRIKRLSNDVQVVAGNVATAEATRALIGSGADAVKVGIGPGSICTTRIVAGVGVPQMTAIMDSASAAGDVPVIADGGIKFSGDFAKAIAAGASCAMVGSMMAGTDESPGEVVLYQGRSFKSYRGMGSLAAMARGSADRYFQKDAASDKLVPEGIEGQVAYKGSAGAVIHQLVGGLRAAMGYTGCATVADMRGNCRFVKITGAGLKESHVHDVQITRESPNYRS</sequence>
<name>A0A1H3NSV6_9RHOB</name>
<dbReference type="Pfam" id="PF00478">
    <property type="entry name" value="IMPDH"/>
    <property type="match status" value="1"/>
</dbReference>
<dbReference type="InterPro" id="IPR000644">
    <property type="entry name" value="CBS_dom"/>
</dbReference>
<evidence type="ECO:0000256" key="18">
    <source>
        <dbReference type="PROSITE-ProRule" id="PRU00703"/>
    </source>
</evidence>
<proteinExistence type="inferred from homology"/>
<feature type="binding site" evidence="13">
    <location>
        <position position="466"/>
    </location>
    <ligand>
        <name>K(+)</name>
        <dbReference type="ChEBI" id="CHEBI:29103"/>
        <note>ligand shared between two tetrameric partners</note>
    </ligand>
</feature>
<evidence type="ECO:0000256" key="17">
    <source>
        <dbReference type="PIRSR" id="PIRSR000130-4"/>
    </source>
</evidence>
<feature type="binding site" evidence="16">
    <location>
        <begin position="245"/>
        <end position="247"/>
    </location>
    <ligand>
        <name>NAD(+)</name>
        <dbReference type="ChEBI" id="CHEBI:57540"/>
    </ligand>
</feature>
<dbReference type="InterPro" id="IPR005990">
    <property type="entry name" value="IMP_DH"/>
</dbReference>
<feature type="active site" description="Thioimidate intermediate" evidence="13 14">
    <location>
        <position position="302"/>
    </location>
</feature>
<comment type="activity regulation">
    <text evidence="13">Mycophenolic acid (MPA) is a non-competitive inhibitor that prevents formation of the closed enzyme conformation by binding to the same site as the amobile flap. In contrast, mizoribine monophosphate (MZP) is a competitive inhibitor that induces the closed conformation. MPA is a potent inhibitor of mammalian IMPDHs but a poor inhibitor of the bacterial enzymes. MZP is a more potent inhibitor of bacterial IMPDH.</text>
</comment>
<dbReference type="PIRSF" id="PIRSF000130">
    <property type="entry name" value="IMPDH"/>
    <property type="match status" value="1"/>
</dbReference>
<dbReference type="SUPFAM" id="SSF51412">
    <property type="entry name" value="Inosine monophosphate dehydrogenase (IMPDH)"/>
    <property type="match status" value="1"/>
</dbReference>
<comment type="pathway">
    <text evidence="13 20">Purine metabolism; XMP biosynthesis via de novo pathway; XMP from IMP: step 1/1.</text>
</comment>
<dbReference type="EMBL" id="FNPX01000004">
    <property type="protein sequence ID" value="SDY91878.1"/>
    <property type="molecule type" value="Genomic_DNA"/>
</dbReference>
<dbReference type="GO" id="GO:0003938">
    <property type="term" value="F:IMP dehydrogenase activity"/>
    <property type="evidence" value="ECO:0007669"/>
    <property type="project" value="UniProtKB-UniRule"/>
</dbReference>
<dbReference type="InterPro" id="IPR015875">
    <property type="entry name" value="IMP_DH/GMP_Rdtase_CS"/>
</dbReference>
<organism evidence="22 23">
    <name type="scientific">Jannaschia faecimaris</name>
    <dbReference type="NCBI Taxonomy" id="1244108"/>
    <lineage>
        <taxon>Bacteria</taxon>
        <taxon>Pseudomonadati</taxon>
        <taxon>Pseudomonadota</taxon>
        <taxon>Alphaproteobacteria</taxon>
        <taxon>Rhodobacterales</taxon>
        <taxon>Roseobacteraceae</taxon>
        <taxon>Jannaschia</taxon>
    </lineage>
</organism>
<evidence type="ECO:0000256" key="6">
    <source>
        <dbReference type="ARBA" id="ARBA00022749"/>
    </source>
</evidence>
<comment type="similarity">
    <text evidence="2 13 19">Belongs to the IMPDH/GMPR family.</text>
</comment>
<evidence type="ECO:0000256" key="7">
    <source>
        <dbReference type="ARBA" id="ARBA00022755"/>
    </source>
</evidence>
<dbReference type="Pfam" id="PF00571">
    <property type="entry name" value="CBS"/>
    <property type="match status" value="2"/>
</dbReference>
<dbReference type="SMART" id="SM01240">
    <property type="entry name" value="IMPDH"/>
    <property type="match status" value="1"/>
</dbReference>
<feature type="binding site" description="in other chain" evidence="13 17">
    <location>
        <position position="302"/>
    </location>
    <ligand>
        <name>K(+)</name>
        <dbReference type="ChEBI" id="CHEBI:29103"/>
        <note>ligand shared between two tetrameric partners</note>
    </ligand>
</feature>
<accession>A0A1H3NSV6</accession>
<evidence type="ECO:0000256" key="2">
    <source>
        <dbReference type="ARBA" id="ARBA00005502"/>
    </source>
</evidence>
<dbReference type="GO" id="GO:0000166">
    <property type="term" value="F:nucleotide binding"/>
    <property type="evidence" value="ECO:0007669"/>
    <property type="project" value="UniProtKB-UniRule"/>
</dbReference>
<evidence type="ECO:0000259" key="21">
    <source>
        <dbReference type="PROSITE" id="PS51371"/>
    </source>
</evidence>
<keyword evidence="8 13" id="KW-0630">Potassium</keyword>
<dbReference type="NCBIfam" id="TIGR01302">
    <property type="entry name" value="IMP_dehydrog"/>
    <property type="match status" value="1"/>
</dbReference>
<keyword evidence="5" id="KW-0677">Repeat</keyword>
<dbReference type="Gene3D" id="3.20.20.70">
    <property type="entry name" value="Aldolase class I"/>
    <property type="match status" value="1"/>
</dbReference>
<evidence type="ECO:0000256" key="15">
    <source>
        <dbReference type="PIRSR" id="PIRSR000130-2"/>
    </source>
</evidence>
<dbReference type="SMART" id="SM00116">
    <property type="entry name" value="CBS"/>
    <property type="match status" value="2"/>
</dbReference>
<dbReference type="SUPFAM" id="SSF54631">
    <property type="entry name" value="CBS-domain pair"/>
    <property type="match status" value="1"/>
</dbReference>
<keyword evidence="4 13" id="KW-0479">Metal-binding</keyword>
<feature type="binding site" evidence="13 15">
    <location>
        <begin position="333"/>
        <end position="335"/>
    </location>
    <ligand>
        <name>IMP</name>
        <dbReference type="ChEBI" id="CHEBI:58053"/>
    </ligand>
</feature>
<comment type="cofactor">
    <cofactor evidence="1 13">
        <name>K(+)</name>
        <dbReference type="ChEBI" id="CHEBI:29103"/>
    </cofactor>
</comment>
<dbReference type="PANTHER" id="PTHR11911:SF111">
    <property type="entry name" value="INOSINE-5'-MONOPHOSPHATE DEHYDROGENASE"/>
    <property type="match status" value="1"/>
</dbReference>
<feature type="binding site" evidence="13">
    <location>
        <position position="464"/>
    </location>
    <ligand>
        <name>K(+)</name>
        <dbReference type="ChEBI" id="CHEBI:29103"/>
        <note>ligand shared between two tetrameric partners</note>
    </ligand>
</feature>
<dbReference type="PROSITE" id="PS00487">
    <property type="entry name" value="IMP_DH_GMP_RED"/>
    <property type="match status" value="1"/>
</dbReference>
<gene>
    <name evidence="13" type="primary">guaB</name>
    <name evidence="22" type="ORF">SAMN05444004_10495</name>
</gene>
<evidence type="ECO:0000256" key="3">
    <source>
        <dbReference type="ARBA" id="ARBA00011881"/>
    </source>
</evidence>
<comment type="catalytic activity">
    <reaction evidence="12 13 20">
        <text>IMP + NAD(+) + H2O = XMP + NADH + H(+)</text>
        <dbReference type="Rhea" id="RHEA:11708"/>
        <dbReference type="ChEBI" id="CHEBI:15377"/>
        <dbReference type="ChEBI" id="CHEBI:15378"/>
        <dbReference type="ChEBI" id="CHEBI:57464"/>
        <dbReference type="ChEBI" id="CHEBI:57540"/>
        <dbReference type="ChEBI" id="CHEBI:57945"/>
        <dbReference type="ChEBI" id="CHEBI:58053"/>
        <dbReference type="EC" id="1.1.1.205"/>
    </reaction>
</comment>
<evidence type="ECO:0000256" key="10">
    <source>
        <dbReference type="ARBA" id="ARBA00023027"/>
    </source>
</evidence>
<keyword evidence="9 13" id="KW-0560">Oxidoreductase</keyword>
<dbReference type="CDD" id="cd04601">
    <property type="entry name" value="CBS_pair_IMPDH"/>
    <property type="match status" value="1"/>
</dbReference>
<dbReference type="GO" id="GO:0006177">
    <property type="term" value="P:GMP biosynthetic process"/>
    <property type="evidence" value="ECO:0007669"/>
    <property type="project" value="UniProtKB-UniRule"/>
</dbReference>
<dbReference type="GO" id="GO:0006183">
    <property type="term" value="P:GTP biosynthetic process"/>
    <property type="evidence" value="ECO:0007669"/>
    <property type="project" value="TreeGrafter"/>
</dbReference>